<dbReference type="OMA" id="NTHTCLY"/>
<protein>
    <recommendedName>
        <fullName evidence="3">DDE Tnp4 domain-containing protein</fullName>
    </recommendedName>
</protein>
<proteinExistence type="predicted"/>
<gene>
    <name evidence="1" type="ORF">M427DRAFT_104438</name>
</gene>
<evidence type="ECO:0008006" key="3">
    <source>
        <dbReference type="Google" id="ProtNLM"/>
    </source>
</evidence>
<dbReference type="AlphaFoldDB" id="A0A138ZZV3"/>
<sequence length="109" mass="12390">QIYGDPAYLPGNGHLAGPWKLAHLSAVQQEYNSRNIAMRMSIEWAWEKLATLFVFLNYYRNLKVELSPVGLHYSIGILLTNTHTCLYGSETGVRFGLTPPMLKEYLNSE</sequence>
<accession>A0A138ZZV3</accession>
<dbReference type="OrthoDB" id="2143329at2759"/>
<organism evidence="1 2">
    <name type="scientific">Gonapodya prolifera (strain JEL478)</name>
    <name type="common">Monoblepharis prolifera</name>
    <dbReference type="NCBI Taxonomy" id="1344416"/>
    <lineage>
        <taxon>Eukaryota</taxon>
        <taxon>Fungi</taxon>
        <taxon>Fungi incertae sedis</taxon>
        <taxon>Chytridiomycota</taxon>
        <taxon>Chytridiomycota incertae sedis</taxon>
        <taxon>Monoblepharidomycetes</taxon>
        <taxon>Monoblepharidales</taxon>
        <taxon>Gonapodyaceae</taxon>
        <taxon>Gonapodya</taxon>
    </lineage>
</organism>
<keyword evidence="2" id="KW-1185">Reference proteome</keyword>
<evidence type="ECO:0000313" key="1">
    <source>
        <dbReference type="EMBL" id="KXS10046.1"/>
    </source>
</evidence>
<name>A0A138ZZV3_GONPJ</name>
<feature type="non-terminal residue" evidence="1">
    <location>
        <position position="1"/>
    </location>
</feature>
<dbReference type="EMBL" id="KQ965839">
    <property type="protein sequence ID" value="KXS10046.1"/>
    <property type="molecule type" value="Genomic_DNA"/>
</dbReference>
<evidence type="ECO:0000313" key="2">
    <source>
        <dbReference type="Proteomes" id="UP000070544"/>
    </source>
</evidence>
<reference evidence="1 2" key="1">
    <citation type="journal article" date="2015" name="Genome Biol. Evol.">
        <title>Phylogenomic analyses indicate that early fungi evolved digesting cell walls of algal ancestors of land plants.</title>
        <authorList>
            <person name="Chang Y."/>
            <person name="Wang S."/>
            <person name="Sekimoto S."/>
            <person name="Aerts A.L."/>
            <person name="Choi C."/>
            <person name="Clum A."/>
            <person name="LaButti K.M."/>
            <person name="Lindquist E.A."/>
            <person name="Yee Ngan C."/>
            <person name="Ohm R.A."/>
            <person name="Salamov A.A."/>
            <person name="Grigoriev I.V."/>
            <person name="Spatafora J.W."/>
            <person name="Berbee M.L."/>
        </authorList>
    </citation>
    <scope>NUCLEOTIDE SEQUENCE [LARGE SCALE GENOMIC DNA]</scope>
    <source>
        <strain evidence="1 2">JEL478</strain>
    </source>
</reference>
<dbReference type="Proteomes" id="UP000070544">
    <property type="component" value="Unassembled WGS sequence"/>
</dbReference>